<dbReference type="Pfam" id="PF00528">
    <property type="entry name" value="BPD_transp_1"/>
    <property type="match status" value="1"/>
</dbReference>
<comment type="subcellular location">
    <subcellularLocation>
        <location evidence="1 7">Cell membrane</location>
        <topology evidence="1 7">Multi-pass membrane protein</topology>
    </subcellularLocation>
</comment>
<evidence type="ECO:0000313" key="10">
    <source>
        <dbReference type="Proteomes" id="UP000644756"/>
    </source>
</evidence>
<evidence type="ECO:0000256" key="5">
    <source>
        <dbReference type="ARBA" id="ARBA00022989"/>
    </source>
</evidence>
<dbReference type="GO" id="GO:0055085">
    <property type="term" value="P:transmembrane transport"/>
    <property type="evidence" value="ECO:0007669"/>
    <property type="project" value="InterPro"/>
</dbReference>
<feature type="transmembrane region" description="Helical" evidence="7">
    <location>
        <begin position="25"/>
        <end position="49"/>
    </location>
</feature>
<comment type="caution">
    <text evidence="9">The sequence shown here is derived from an EMBL/GenBank/DDBJ whole genome shotgun (WGS) entry which is preliminary data.</text>
</comment>
<keyword evidence="6 7" id="KW-0472">Membrane</keyword>
<dbReference type="AlphaFoldDB" id="A0A917CXT0"/>
<keyword evidence="3" id="KW-1003">Cell membrane</keyword>
<feature type="transmembrane region" description="Helical" evidence="7">
    <location>
        <begin position="277"/>
        <end position="299"/>
    </location>
</feature>
<dbReference type="EMBL" id="BMGR01000005">
    <property type="protein sequence ID" value="GGG01262.1"/>
    <property type="molecule type" value="Genomic_DNA"/>
</dbReference>
<feature type="transmembrane region" description="Helical" evidence="7">
    <location>
        <begin position="121"/>
        <end position="143"/>
    </location>
</feature>
<evidence type="ECO:0000256" key="7">
    <source>
        <dbReference type="RuleBase" id="RU363032"/>
    </source>
</evidence>
<evidence type="ECO:0000313" key="9">
    <source>
        <dbReference type="EMBL" id="GGG01262.1"/>
    </source>
</evidence>
<keyword evidence="4 7" id="KW-0812">Transmembrane</keyword>
<feature type="domain" description="ABC transmembrane type-1" evidence="8">
    <location>
        <begin position="84"/>
        <end position="298"/>
    </location>
</feature>
<dbReference type="RefSeq" id="WP_188530729.1">
    <property type="nucleotide sequence ID" value="NZ_BMGR01000005.1"/>
</dbReference>
<evidence type="ECO:0000256" key="4">
    <source>
        <dbReference type="ARBA" id="ARBA00022692"/>
    </source>
</evidence>
<evidence type="ECO:0000256" key="1">
    <source>
        <dbReference type="ARBA" id="ARBA00004651"/>
    </source>
</evidence>
<proteinExistence type="inferred from homology"/>
<keyword evidence="5 7" id="KW-1133">Transmembrane helix</keyword>
<feature type="transmembrane region" description="Helical" evidence="7">
    <location>
        <begin position="88"/>
        <end position="109"/>
    </location>
</feature>
<reference evidence="9" key="1">
    <citation type="journal article" date="2014" name="Int. J. Syst. Evol. Microbiol.">
        <title>Complete genome sequence of Corynebacterium casei LMG S-19264T (=DSM 44701T), isolated from a smear-ripened cheese.</title>
        <authorList>
            <consortium name="US DOE Joint Genome Institute (JGI-PGF)"/>
            <person name="Walter F."/>
            <person name="Albersmeier A."/>
            <person name="Kalinowski J."/>
            <person name="Ruckert C."/>
        </authorList>
    </citation>
    <scope>NUCLEOTIDE SEQUENCE</scope>
    <source>
        <strain evidence="9">CGMCC 1.12987</strain>
    </source>
</reference>
<keyword evidence="2 7" id="KW-0813">Transport</keyword>
<dbReference type="PANTHER" id="PTHR43005">
    <property type="entry name" value="BLR7065 PROTEIN"/>
    <property type="match status" value="1"/>
</dbReference>
<gene>
    <name evidence="9" type="ORF">GCM10010916_18000</name>
</gene>
<dbReference type="SUPFAM" id="SSF161098">
    <property type="entry name" value="MetI-like"/>
    <property type="match status" value="1"/>
</dbReference>
<dbReference type="InterPro" id="IPR000515">
    <property type="entry name" value="MetI-like"/>
</dbReference>
<feature type="transmembrane region" description="Helical" evidence="7">
    <location>
        <begin position="163"/>
        <end position="196"/>
    </location>
</feature>
<evidence type="ECO:0000256" key="2">
    <source>
        <dbReference type="ARBA" id="ARBA00022448"/>
    </source>
</evidence>
<dbReference type="GO" id="GO:0005886">
    <property type="term" value="C:plasma membrane"/>
    <property type="evidence" value="ECO:0007669"/>
    <property type="project" value="UniProtKB-SubCell"/>
</dbReference>
<comment type="similarity">
    <text evidence="7">Belongs to the binding-protein-dependent transport system permease family.</text>
</comment>
<evidence type="ECO:0000259" key="8">
    <source>
        <dbReference type="PROSITE" id="PS50928"/>
    </source>
</evidence>
<dbReference type="Proteomes" id="UP000644756">
    <property type="component" value="Unassembled WGS sequence"/>
</dbReference>
<accession>A0A917CXT0</accession>
<evidence type="ECO:0000256" key="3">
    <source>
        <dbReference type="ARBA" id="ARBA00022475"/>
    </source>
</evidence>
<sequence>MATLSTRTHDAPIARKKKSKMNAPAIILLAPAVLLLLSVTLYPFLYLLYTSFFSQNLMNPSAKAWIGFGNYAALFKDADVIRGFTNTLVFAFGAVGIQMILGTLIALILDKDLPGMKAITIMMLIPMSITPIVGALTWKYLLTPPFGWVGYYLQKLGIIDQPIVFLGSGFSAMMSMIALDVWNWTPFVALILLAGLKSRPHDQLEAASIDGARRYQVFIYITLPFLKRFILIAVVLRLIEAFKNFTGVFGLTNGGPGNSTLLASLVVYRKALESFQIGYAAAIAFIFLILLSIITTPLIGRLQKEITND</sequence>
<evidence type="ECO:0000256" key="6">
    <source>
        <dbReference type="ARBA" id="ARBA00023136"/>
    </source>
</evidence>
<organism evidence="9 10">
    <name type="scientific">Paenibacillus abyssi</name>
    <dbReference type="NCBI Taxonomy" id="1340531"/>
    <lineage>
        <taxon>Bacteria</taxon>
        <taxon>Bacillati</taxon>
        <taxon>Bacillota</taxon>
        <taxon>Bacilli</taxon>
        <taxon>Bacillales</taxon>
        <taxon>Paenibacillaceae</taxon>
        <taxon>Paenibacillus</taxon>
    </lineage>
</organism>
<dbReference type="Gene3D" id="1.10.3720.10">
    <property type="entry name" value="MetI-like"/>
    <property type="match status" value="1"/>
</dbReference>
<reference evidence="9" key="2">
    <citation type="submission" date="2020-09" db="EMBL/GenBank/DDBJ databases">
        <authorList>
            <person name="Sun Q."/>
            <person name="Zhou Y."/>
        </authorList>
    </citation>
    <scope>NUCLEOTIDE SEQUENCE</scope>
    <source>
        <strain evidence="9">CGMCC 1.12987</strain>
    </source>
</reference>
<dbReference type="PROSITE" id="PS50928">
    <property type="entry name" value="ABC_TM1"/>
    <property type="match status" value="1"/>
</dbReference>
<dbReference type="PANTHER" id="PTHR43005:SF1">
    <property type="entry name" value="SPERMIDINE_PUTRESCINE TRANSPORT SYSTEM PERMEASE PROTEIN"/>
    <property type="match status" value="1"/>
</dbReference>
<dbReference type="InterPro" id="IPR035906">
    <property type="entry name" value="MetI-like_sf"/>
</dbReference>
<dbReference type="CDD" id="cd06261">
    <property type="entry name" value="TM_PBP2"/>
    <property type="match status" value="1"/>
</dbReference>
<protein>
    <submittedName>
        <fullName evidence="9">Sugar ABC transporter permease</fullName>
    </submittedName>
</protein>
<feature type="transmembrane region" description="Helical" evidence="7">
    <location>
        <begin position="217"/>
        <end position="239"/>
    </location>
</feature>
<name>A0A917CXT0_9BACL</name>
<keyword evidence="10" id="KW-1185">Reference proteome</keyword>